<dbReference type="EMBL" id="NBSK02000004">
    <property type="protein sequence ID" value="KAJ0213754.1"/>
    <property type="molecule type" value="Genomic_DNA"/>
</dbReference>
<dbReference type="AlphaFoldDB" id="A0A9R1XL29"/>
<organism evidence="2 3">
    <name type="scientific">Lactuca sativa</name>
    <name type="common">Garden lettuce</name>
    <dbReference type="NCBI Taxonomy" id="4236"/>
    <lineage>
        <taxon>Eukaryota</taxon>
        <taxon>Viridiplantae</taxon>
        <taxon>Streptophyta</taxon>
        <taxon>Embryophyta</taxon>
        <taxon>Tracheophyta</taxon>
        <taxon>Spermatophyta</taxon>
        <taxon>Magnoliopsida</taxon>
        <taxon>eudicotyledons</taxon>
        <taxon>Gunneridae</taxon>
        <taxon>Pentapetalae</taxon>
        <taxon>asterids</taxon>
        <taxon>campanulids</taxon>
        <taxon>Asterales</taxon>
        <taxon>Asteraceae</taxon>
        <taxon>Cichorioideae</taxon>
        <taxon>Cichorieae</taxon>
        <taxon>Lactucinae</taxon>
        <taxon>Lactuca</taxon>
    </lineage>
</organism>
<dbReference type="Proteomes" id="UP000235145">
    <property type="component" value="Unassembled WGS sequence"/>
</dbReference>
<keyword evidence="3" id="KW-1185">Reference proteome</keyword>
<evidence type="ECO:0000313" key="2">
    <source>
        <dbReference type="EMBL" id="KAJ0213754.1"/>
    </source>
</evidence>
<keyword evidence="1" id="KW-0472">Membrane</keyword>
<keyword evidence="1" id="KW-0812">Transmembrane</keyword>
<name>A0A9R1XL29_LACSA</name>
<comment type="caution">
    <text evidence="2">The sequence shown here is derived from an EMBL/GenBank/DDBJ whole genome shotgun (WGS) entry which is preliminary data.</text>
</comment>
<proteinExistence type="predicted"/>
<evidence type="ECO:0000313" key="3">
    <source>
        <dbReference type="Proteomes" id="UP000235145"/>
    </source>
</evidence>
<protein>
    <submittedName>
        <fullName evidence="2">Uncharacterized protein</fullName>
    </submittedName>
</protein>
<evidence type="ECO:0000256" key="1">
    <source>
        <dbReference type="SAM" id="Phobius"/>
    </source>
</evidence>
<sequence>MNNIPHMFHDYIDSIHDVNGDVNYGFRAIAVLLGVSITHTIMFLLTGSMRYTSYCSLVPLRYWLHMPLIGYLIANKFGVIVHCLSHKQCTTRFSLWRGREEFQPH</sequence>
<feature type="transmembrane region" description="Helical" evidence="1">
    <location>
        <begin position="24"/>
        <end position="45"/>
    </location>
</feature>
<gene>
    <name evidence="2" type="ORF">LSAT_V11C400195710</name>
</gene>
<accession>A0A9R1XL29</accession>
<reference evidence="2 3" key="1">
    <citation type="journal article" date="2017" name="Nat. Commun.">
        <title>Genome assembly with in vitro proximity ligation data and whole-genome triplication in lettuce.</title>
        <authorList>
            <person name="Reyes-Chin-Wo S."/>
            <person name="Wang Z."/>
            <person name="Yang X."/>
            <person name="Kozik A."/>
            <person name="Arikit S."/>
            <person name="Song C."/>
            <person name="Xia L."/>
            <person name="Froenicke L."/>
            <person name="Lavelle D.O."/>
            <person name="Truco M.J."/>
            <person name="Xia R."/>
            <person name="Zhu S."/>
            <person name="Xu C."/>
            <person name="Xu H."/>
            <person name="Xu X."/>
            <person name="Cox K."/>
            <person name="Korf I."/>
            <person name="Meyers B.C."/>
            <person name="Michelmore R.W."/>
        </authorList>
    </citation>
    <scope>NUCLEOTIDE SEQUENCE [LARGE SCALE GENOMIC DNA]</scope>
    <source>
        <strain evidence="3">cv. Salinas</strain>
        <tissue evidence="2">Seedlings</tissue>
    </source>
</reference>
<keyword evidence="1" id="KW-1133">Transmembrane helix</keyword>